<dbReference type="AlphaFoldDB" id="A0A8D8QZE6"/>
<dbReference type="EMBL" id="HBUF01115702">
    <property type="protein sequence ID" value="CAG6641120.1"/>
    <property type="molecule type" value="Transcribed_RNA"/>
</dbReference>
<sequence>MLPNFFNISLDPLDPAFKVNNPLYPIQNLIKKAITNLREREKKNFKKIFKLSAFKYKSFSTTARFKKVTKLFEHLREQKKKKENIQDVVLFCADLNNKENIFAS</sequence>
<protein>
    <submittedName>
        <fullName evidence="1">Uncharacterized protein</fullName>
    </submittedName>
</protein>
<reference evidence="1" key="1">
    <citation type="submission" date="2021-05" db="EMBL/GenBank/DDBJ databases">
        <authorList>
            <person name="Alioto T."/>
            <person name="Alioto T."/>
            <person name="Gomez Garrido J."/>
        </authorList>
    </citation>
    <scope>NUCLEOTIDE SEQUENCE</scope>
</reference>
<evidence type="ECO:0000313" key="1">
    <source>
        <dbReference type="EMBL" id="CAG6641121.1"/>
    </source>
</evidence>
<name>A0A8D8QZE6_9HEMI</name>
<dbReference type="EMBL" id="HBUF01115703">
    <property type="protein sequence ID" value="CAG6641121.1"/>
    <property type="molecule type" value="Transcribed_RNA"/>
</dbReference>
<organism evidence="1">
    <name type="scientific">Cacopsylla melanoneura</name>
    <dbReference type="NCBI Taxonomy" id="428564"/>
    <lineage>
        <taxon>Eukaryota</taxon>
        <taxon>Metazoa</taxon>
        <taxon>Ecdysozoa</taxon>
        <taxon>Arthropoda</taxon>
        <taxon>Hexapoda</taxon>
        <taxon>Insecta</taxon>
        <taxon>Pterygota</taxon>
        <taxon>Neoptera</taxon>
        <taxon>Paraneoptera</taxon>
        <taxon>Hemiptera</taxon>
        <taxon>Sternorrhyncha</taxon>
        <taxon>Psylloidea</taxon>
        <taxon>Psyllidae</taxon>
        <taxon>Psyllinae</taxon>
        <taxon>Cacopsylla</taxon>
    </lineage>
</organism>
<proteinExistence type="predicted"/>
<accession>A0A8D8QZE6</accession>